<sequence>MPVACRIGWAIKTPNMRRLGVDPPRGVLDTKENVLMAVSCDTLNAACEDLNNDRITIEQTNTPDGAAKQFSCEWFQSNGMVRRKNLPIEYNL</sequence>
<keyword evidence="3" id="KW-0206">Cytoskeleton</keyword>
<dbReference type="GO" id="GO:0031143">
    <property type="term" value="C:pseudopodium"/>
    <property type="evidence" value="ECO:0007669"/>
    <property type="project" value="UniProtKB-SubCell"/>
</dbReference>
<organism evidence="8 9">
    <name type="scientific">Gnathostoma spinigerum</name>
    <dbReference type="NCBI Taxonomy" id="75299"/>
    <lineage>
        <taxon>Eukaryota</taxon>
        <taxon>Metazoa</taxon>
        <taxon>Ecdysozoa</taxon>
        <taxon>Nematoda</taxon>
        <taxon>Chromadorea</taxon>
        <taxon>Rhabditida</taxon>
        <taxon>Spirurina</taxon>
        <taxon>Gnathostomatomorpha</taxon>
        <taxon>Gnathostomatoidea</taxon>
        <taxon>Gnathostomatidae</taxon>
        <taxon>Gnathostoma</taxon>
    </lineage>
</organism>
<dbReference type="InterPro" id="IPR013783">
    <property type="entry name" value="Ig-like_fold"/>
</dbReference>
<keyword evidence="9" id="KW-1185">Reference proteome</keyword>
<dbReference type="InterPro" id="IPR000535">
    <property type="entry name" value="MSP_dom"/>
</dbReference>
<evidence type="ECO:0000313" key="8">
    <source>
        <dbReference type="EMBL" id="MFH4984099.1"/>
    </source>
</evidence>
<keyword evidence="2" id="KW-0963">Cytoplasm</keyword>
<dbReference type="AlphaFoldDB" id="A0ABD6F0K0"/>
<protein>
    <recommendedName>
        <fullName evidence="7">MSP domain-containing protein</fullName>
    </recommendedName>
</protein>
<evidence type="ECO:0000256" key="6">
    <source>
        <dbReference type="ARBA" id="ARBA00037818"/>
    </source>
</evidence>
<dbReference type="GO" id="GO:0005856">
    <property type="term" value="C:cytoskeleton"/>
    <property type="evidence" value="ECO:0007669"/>
    <property type="project" value="UniProtKB-SubCell"/>
</dbReference>
<dbReference type="InterPro" id="IPR008962">
    <property type="entry name" value="PapD-like_sf"/>
</dbReference>
<evidence type="ECO:0000256" key="3">
    <source>
        <dbReference type="ARBA" id="ARBA00023212"/>
    </source>
</evidence>
<evidence type="ECO:0000259" key="7">
    <source>
        <dbReference type="PROSITE" id="PS50202"/>
    </source>
</evidence>
<evidence type="ECO:0000256" key="5">
    <source>
        <dbReference type="ARBA" id="ARBA00037744"/>
    </source>
</evidence>
<comment type="function">
    <text evidence="5">Central component in molecular interactions underlying sperm crawling. Forms an extensive filament system that extends from sperm villipoda, along the leading edge of the pseudopod.</text>
</comment>
<accession>A0ABD6F0K0</accession>
<dbReference type="Proteomes" id="UP001608902">
    <property type="component" value="Unassembled WGS sequence"/>
</dbReference>
<dbReference type="PROSITE" id="PS50202">
    <property type="entry name" value="MSP"/>
    <property type="match status" value="1"/>
</dbReference>
<dbReference type="Gene3D" id="2.60.40.10">
    <property type="entry name" value="Immunoglobulins"/>
    <property type="match status" value="1"/>
</dbReference>
<evidence type="ECO:0000256" key="2">
    <source>
        <dbReference type="ARBA" id="ARBA00022490"/>
    </source>
</evidence>
<dbReference type="InterPro" id="IPR051155">
    <property type="entry name" value="Nematode_MSP"/>
</dbReference>
<name>A0ABD6F0K0_9BILA</name>
<dbReference type="EMBL" id="JBGFUD010015215">
    <property type="protein sequence ID" value="MFH4984099.1"/>
    <property type="molecule type" value="Genomic_DNA"/>
</dbReference>
<dbReference type="PANTHER" id="PTHR22920">
    <property type="entry name" value="MAJOR SPERM PROTEIN"/>
    <property type="match status" value="1"/>
</dbReference>
<proteinExistence type="predicted"/>
<dbReference type="SUPFAM" id="SSF49354">
    <property type="entry name" value="PapD-like"/>
    <property type="match status" value="1"/>
</dbReference>
<comment type="caution">
    <text evidence="8">The sequence shown here is derived from an EMBL/GenBank/DDBJ whole genome shotgun (WGS) entry which is preliminary data.</text>
</comment>
<comment type="subcellular location">
    <subcellularLocation>
        <location evidence="6">Cell projection</location>
        <location evidence="6">Pseudopodium</location>
    </subcellularLocation>
    <subcellularLocation>
        <location evidence="1">Cytoplasm</location>
        <location evidence="1">Cytoskeleton</location>
    </subcellularLocation>
</comment>
<reference evidence="8 9" key="1">
    <citation type="submission" date="2024-08" db="EMBL/GenBank/DDBJ databases">
        <title>Gnathostoma spinigerum genome.</title>
        <authorList>
            <person name="Gonzalez-Bertolin B."/>
            <person name="Monzon S."/>
            <person name="Zaballos A."/>
            <person name="Jimenez P."/>
            <person name="Dekumyoy P."/>
            <person name="Varona S."/>
            <person name="Cuesta I."/>
            <person name="Sumanam S."/>
            <person name="Adisakwattana P."/>
            <person name="Gasser R.B."/>
            <person name="Hernandez-Gonzalez A."/>
            <person name="Young N.D."/>
            <person name="Perteguer M.J."/>
        </authorList>
    </citation>
    <scope>NUCLEOTIDE SEQUENCE [LARGE SCALE GENOMIC DNA]</scope>
    <source>
        <strain evidence="8">AL3</strain>
        <tissue evidence="8">Liver</tissue>
    </source>
</reference>
<feature type="domain" description="MSP" evidence="7">
    <location>
        <begin position="1"/>
        <end position="91"/>
    </location>
</feature>
<keyword evidence="4" id="KW-0966">Cell projection</keyword>
<dbReference type="Pfam" id="PF00635">
    <property type="entry name" value="Motile_Sperm"/>
    <property type="match status" value="1"/>
</dbReference>
<evidence type="ECO:0000256" key="4">
    <source>
        <dbReference type="ARBA" id="ARBA00023273"/>
    </source>
</evidence>
<evidence type="ECO:0000256" key="1">
    <source>
        <dbReference type="ARBA" id="ARBA00004245"/>
    </source>
</evidence>
<evidence type="ECO:0000313" key="9">
    <source>
        <dbReference type="Proteomes" id="UP001608902"/>
    </source>
</evidence>
<gene>
    <name evidence="8" type="ORF">AB6A40_010808</name>
</gene>
<dbReference type="PANTHER" id="PTHR22920:SF7">
    <property type="entry name" value="MSP DOMAIN-CONTAINING PROTEIN-RELATED"/>
    <property type="match status" value="1"/>
</dbReference>